<dbReference type="NCBIfam" id="TIGR02124">
    <property type="entry name" value="hypE"/>
    <property type="match status" value="1"/>
</dbReference>
<dbReference type="Pfam" id="PF02769">
    <property type="entry name" value="AIRS_C"/>
    <property type="match status" value="1"/>
</dbReference>
<evidence type="ECO:0000259" key="3">
    <source>
        <dbReference type="Pfam" id="PF02769"/>
    </source>
</evidence>
<dbReference type="Pfam" id="PF00586">
    <property type="entry name" value="AIRS"/>
    <property type="match status" value="1"/>
</dbReference>
<feature type="domain" description="PurM-like N-terminal" evidence="2">
    <location>
        <begin position="44"/>
        <end position="157"/>
    </location>
</feature>
<name>A0ABD4Z8X7_9CREN</name>
<organism evidence="4 5">
    <name type="scientific">Ignisphaera cupida</name>
    <dbReference type="NCBI Taxonomy" id="3050454"/>
    <lineage>
        <taxon>Archaea</taxon>
        <taxon>Thermoproteota</taxon>
        <taxon>Thermoprotei</taxon>
        <taxon>Desulfurococcales</taxon>
        <taxon>Desulfurococcaceae</taxon>
        <taxon>Ignisphaera</taxon>
    </lineage>
</organism>
<dbReference type="PANTHER" id="PTHR30303:SF0">
    <property type="entry name" value="CARBAMOYL DEHYDRATASE HYPE"/>
    <property type="match status" value="1"/>
</dbReference>
<dbReference type="SUPFAM" id="SSF56042">
    <property type="entry name" value="PurM C-terminal domain-like"/>
    <property type="match status" value="1"/>
</dbReference>
<dbReference type="InterPro" id="IPR036676">
    <property type="entry name" value="PurM-like_C_sf"/>
</dbReference>
<dbReference type="Gene3D" id="3.30.1330.10">
    <property type="entry name" value="PurM-like, N-terminal domain"/>
    <property type="match status" value="1"/>
</dbReference>
<comment type="caution">
    <text evidence="4">The sequence shown here is derived from an EMBL/GenBank/DDBJ whole genome shotgun (WGS) entry which is preliminary data.</text>
</comment>
<dbReference type="RefSeq" id="WP_285273709.1">
    <property type="nucleotide sequence ID" value="NZ_JASNVW010000002.1"/>
</dbReference>
<protein>
    <submittedName>
        <fullName evidence="4">Hydrogenase expression/formation protein HypE</fullName>
    </submittedName>
</protein>
<evidence type="ECO:0000313" key="5">
    <source>
        <dbReference type="Proteomes" id="UP001529235"/>
    </source>
</evidence>
<dbReference type="InterPro" id="IPR010918">
    <property type="entry name" value="PurM-like_C_dom"/>
</dbReference>
<reference evidence="4 5" key="1">
    <citation type="submission" date="2023-05" db="EMBL/GenBank/DDBJ databases">
        <title>A new hyperthermophilic archaea 'Ignisphaera cupida' sp. nov. and description of the family 'Ignisphaeraceae' fam. nov.</title>
        <authorList>
            <person name="Podosokorskaya O.A."/>
            <person name="Elcheninov A.G."/>
            <person name="Klukina A."/>
            <person name="Merkel A.Y."/>
        </authorList>
    </citation>
    <scope>NUCLEOTIDE SEQUENCE [LARGE SCALE GENOMIC DNA]</scope>
    <source>
        <strain evidence="4 5">4213-co</strain>
    </source>
</reference>
<gene>
    <name evidence="4" type="primary">hypE</name>
    <name evidence="4" type="ORF">QPL79_05110</name>
</gene>
<dbReference type="CDD" id="cd02197">
    <property type="entry name" value="HypE"/>
    <property type="match status" value="1"/>
</dbReference>
<dbReference type="EMBL" id="JASNVW010000002">
    <property type="protein sequence ID" value="MDK6028735.1"/>
    <property type="molecule type" value="Genomic_DNA"/>
</dbReference>
<dbReference type="Gene3D" id="3.90.650.10">
    <property type="entry name" value="PurM-like C-terminal domain"/>
    <property type="match status" value="1"/>
</dbReference>
<evidence type="ECO:0000259" key="2">
    <source>
        <dbReference type="Pfam" id="PF00586"/>
    </source>
</evidence>
<dbReference type="AlphaFoldDB" id="A0ABD4Z8X7"/>
<accession>A0ABD4Z8X7</accession>
<proteinExistence type="inferred from homology"/>
<dbReference type="InterPro" id="IPR016188">
    <property type="entry name" value="PurM-like_N"/>
</dbReference>
<dbReference type="PANTHER" id="PTHR30303">
    <property type="entry name" value="HYDROGENASE ISOENZYMES FORMATION PROTEIN HYPE"/>
    <property type="match status" value="1"/>
</dbReference>
<sequence>MDKVSLAHGSGGVETFELLEKLIFSRVENKLKRVENGFGIDVLDDGATIPLPSGEHIVVSIDAYTVNPPFFPGGNIGVLAAAGSINDVLMMGGKPIAILDSIVVEEGFPINDLETIIQSFLNVLRSENIALIGGDFKVMPKGSIDKIVITTAAIGIAKKPIVDMPKPGDKIVVSDFVGDHGAVIMLLQMGLEKSVEEFEKGLLKSDAKPLTKLMIPLIEKYRNFINAARDPTRGGLAGILNEWASKSGNVIVVDESSIPVRESVKRYSEMLGIDPLYLASEGVAVLSIDSSVANEVVEYMKSLGFENARIIGEVKSSEKFRGYVLSKTRIGGYRILEPPRGELVPRIC</sequence>
<dbReference type="InterPro" id="IPR011854">
    <property type="entry name" value="HypE"/>
</dbReference>
<dbReference type="InterPro" id="IPR036921">
    <property type="entry name" value="PurM-like_N_sf"/>
</dbReference>
<dbReference type="SUPFAM" id="SSF55326">
    <property type="entry name" value="PurM N-terminal domain-like"/>
    <property type="match status" value="1"/>
</dbReference>
<dbReference type="Proteomes" id="UP001529235">
    <property type="component" value="Unassembled WGS sequence"/>
</dbReference>
<keyword evidence="5" id="KW-1185">Reference proteome</keyword>
<evidence type="ECO:0000313" key="4">
    <source>
        <dbReference type="EMBL" id="MDK6028735.1"/>
    </source>
</evidence>
<dbReference type="PIRSF" id="PIRSF005644">
    <property type="entry name" value="Hdrgns_mtr_HypE"/>
    <property type="match status" value="1"/>
</dbReference>
<comment type="similarity">
    <text evidence="1">Belongs to the HypE family.</text>
</comment>
<evidence type="ECO:0000256" key="1">
    <source>
        <dbReference type="ARBA" id="ARBA00006243"/>
    </source>
</evidence>
<feature type="domain" description="PurM-like C-terminal" evidence="3">
    <location>
        <begin position="166"/>
        <end position="323"/>
    </location>
</feature>